<sequence length="132" mass="14706">MNNLTIGQAAGLAGVGVETIRFYERQGLIEQPPKPPEGFRVYPAETIRKIRFIRRAKQIGFTLKEIRELLGFYFDTGISCADVRERAMVKIADMEARIAALKRMKAALQTLVDECGNGDDSCPILESLADDD</sequence>
<keyword evidence="3" id="KW-0476">Mercury</keyword>
<dbReference type="GO" id="GO:0046689">
    <property type="term" value="P:response to mercury ion"/>
    <property type="evidence" value="ECO:0007669"/>
    <property type="project" value="UniProtKB-KW"/>
</dbReference>
<dbReference type="PANTHER" id="PTHR30204">
    <property type="entry name" value="REDOX-CYCLING DRUG-SENSING TRANSCRIPTIONAL ACTIVATOR SOXR"/>
    <property type="match status" value="1"/>
</dbReference>
<dbReference type="InterPro" id="IPR015358">
    <property type="entry name" value="Tscrpt_reg_MerR_DNA-bd"/>
</dbReference>
<organism evidence="10 11">
    <name type="scientific">Geothermobacter hydrogeniphilus</name>
    <dbReference type="NCBI Taxonomy" id="1969733"/>
    <lineage>
        <taxon>Bacteria</taxon>
        <taxon>Pseudomonadati</taxon>
        <taxon>Thermodesulfobacteriota</taxon>
        <taxon>Desulfuromonadia</taxon>
        <taxon>Desulfuromonadales</taxon>
        <taxon>Geothermobacteraceae</taxon>
        <taxon>Geothermobacter</taxon>
    </lineage>
</organism>
<proteinExistence type="predicted"/>
<gene>
    <name evidence="10" type="ORF">C2E25_07140</name>
</gene>
<dbReference type="Pfam" id="PF00376">
    <property type="entry name" value="MerR"/>
    <property type="match status" value="1"/>
</dbReference>
<dbReference type="SUPFAM" id="SSF46955">
    <property type="entry name" value="Putative DNA-binding domain"/>
    <property type="match status" value="1"/>
</dbReference>
<dbReference type="EMBL" id="PPFX01000012">
    <property type="protein sequence ID" value="PNU20486.1"/>
    <property type="molecule type" value="Genomic_DNA"/>
</dbReference>
<dbReference type="SMART" id="SM00422">
    <property type="entry name" value="HTH_MERR"/>
    <property type="match status" value="1"/>
</dbReference>
<dbReference type="Gene3D" id="1.10.1660.10">
    <property type="match status" value="1"/>
</dbReference>
<keyword evidence="5" id="KW-0238">DNA-binding</keyword>
<dbReference type="GO" id="GO:0003700">
    <property type="term" value="F:DNA-binding transcription factor activity"/>
    <property type="evidence" value="ECO:0007669"/>
    <property type="project" value="InterPro"/>
</dbReference>
<evidence type="ECO:0000256" key="7">
    <source>
        <dbReference type="ARBA" id="ARBA00024874"/>
    </source>
</evidence>
<dbReference type="RefSeq" id="WP_103115072.1">
    <property type="nucleotide sequence ID" value="NZ_PPFX01000012.1"/>
</dbReference>
<evidence type="ECO:0000256" key="1">
    <source>
        <dbReference type="ARBA" id="ARBA00017146"/>
    </source>
</evidence>
<dbReference type="OrthoDB" id="9811000at2"/>
<dbReference type="InterPro" id="IPR000551">
    <property type="entry name" value="MerR-type_HTH_dom"/>
</dbReference>
<accession>A0A2K2HB00</accession>
<evidence type="ECO:0000313" key="11">
    <source>
        <dbReference type="Proteomes" id="UP000236340"/>
    </source>
</evidence>
<evidence type="ECO:0000259" key="9">
    <source>
        <dbReference type="PROSITE" id="PS50937"/>
    </source>
</evidence>
<dbReference type="CDD" id="cd04783">
    <property type="entry name" value="HTH_MerR1"/>
    <property type="match status" value="1"/>
</dbReference>
<evidence type="ECO:0000313" key="10">
    <source>
        <dbReference type="EMBL" id="PNU20486.1"/>
    </source>
</evidence>
<feature type="coiled-coil region" evidence="8">
    <location>
        <begin position="84"/>
        <end position="111"/>
    </location>
</feature>
<dbReference type="InterPro" id="IPR009061">
    <property type="entry name" value="DNA-bd_dom_put_sf"/>
</dbReference>
<comment type="function">
    <text evidence="7">Mediates the mercuric-dependent induction of mercury resistance operon. In the absence of mercury MerR represses transcription by binding tightly to the mer operator region; when mercury is present the dimeric complex binds a single ion and becomes a potent transcriptional activator, while remaining bound to the mer site.</text>
</comment>
<evidence type="ECO:0000256" key="5">
    <source>
        <dbReference type="ARBA" id="ARBA00023125"/>
    </source>
</evidence>
<dbReference type="PANTHER" id="PTHR30204:SF94">
    <property type="entry name" value="HEAVY METAL-DEPENDENT TRANSCRIPTIONAL REGULATOR HI_0293-RELATED"/>
    <property type="match status" value="1"/>
</dbReference>
<evidence type="ECO:0000256" key="8">
    <source>
        <dbReference type="SAM" id="Coils"/>
    </source>
</evidence>
<dbReference type="PROSITE" id="PS50937">
    <property type="entry name" value="HTH_MERR_2"/>
    <property type="match status" value="1"/>
</dbReference>
<dbReference type="Proteomes" id="UP000236340">
    <property type="component" value="Unassembled WGS sequence"/>
</dbReference>
<keyword evidence="2" id="KW-0475">Mercuric resistance</keyword>
<feature type="domain" description="HTH merR-type" evidence="9">
    <location>
        <begin position="3"/>
        <end position="72"/>
    </location>
</feature>
<dbReference type="InterPro" id="IPR011794">
    <property type="entry name" value="MerR"/>
</dbReference>
<keyword evidence="4" id="KW-0805">Transcription regulation</keyword>
<dbReference type="Pfam" id="PF09278">
    <property type="entry name" value="MerR-DNA-bind"/>
    <property type="match status" value="1"/>
</dbReference>
<evidence type="ECO:0000256" key="6">
    <source>
        <dbReference type="ARBA" id="ARBA00023163"/>
    </source>
</evidence>
<evidence type="ECO:0000256" key="2">
    <source>
        <dbReference type="ARBA" id="ARBA00022466"/>
    </source>
</evidence>
<reference evidence="10 11" key="1">
    <citation type="journal article" date="2018" name="Genome Announc.">
        <title>Genome Sequence of Geothermobacter sp. HR-1 Iron Reducer from the Loihi Seamount.</title>
        <authorList>
            <person name="Smith H."/>
            <person name="Abuyen K."/>
            <person name="Tremblay J."/>
            <person name="Savalia P."/>
            <person name="Perez-Rodriguez I."/>
            <person name="Emerson D."/>
            <person name="Tully B."/>
            <person name="Amend J."/>
        </authorList>
    </citation>
    <scope>NUCLEOTIDE SEQUENCE [LARGE SCALE GENOMIC DNA]</scope>
    <source>
        <strain evidence="10 11">HR-1</strain>
    </source>
</reference>
<evidence type="ECO:0000256" key="3">
    <source>
        <dbReference type="ARBA" id="ARBA00022914"/>
    </source>
</evidence>
<evidence type="ECO:0000256" key="4">
    <source>
        <dbReference type="ARBA" id="ARBA00023015"/>
    </source>
</evidence>
<dbReference type="PRINTS" id="PR00040">
    <property type="entry name" value="HTHMERR"/>
</dbReference>
<dbReference type="GO" id="GO:0003677">
    <property type="term" value="F:DNA binding"/>
    <property type="evidence" value="ECO:0007669"/>
    <property type="project" value="UniProtKB-KW"/>
</dbReference>
<protein>
    <recommendedName>
        <fullName evidence="1">Mercuric resistance operon regulatory protein</fullName>
    </recommendedName>
</protein>
<dbReference type="InterPro" id="IPR047057">
    <property type="entry name" value="MerR_fam"/>
</dbReference>
<name>A0A2K2HB00_9BACT</name>
<dbReference type="AlphaFoldDB" id="A0A2K2HB00"/>
<dbReference type="GO" id="GO:0045340">
    <property type="term" value="F:mercury ion binding"/>
    <property type="evidence" value="ECO:0007669"/>
    <property type="project" value="InterPro"/>
</dbReference>
<comment type="caution">
    <text evidence="10">The sequence shown here is derived from an EMBL/GenBank/DDBJ whole genome shotgun (WGS) entry which is preliminary data.</text>
</comment>
<keyword evidence="6" id="KW-0804">Transcription</keyword>
<keyword evidence="8" id="KW-0175">Coiled coil</keyword>